<protein>
    <submittedName>
        <fullName evidence="2">Uncharacterized protein</fullName>
    </submittedName>
</protein>
<name>A0A1Y1V464_9FUNG</name>
<accession>A0A1Y1V464</accession>
<feature type="transmembrane region" description="Helical" evidence="1">
    <location>
        <begin position="16"/>
        <end position="45"/>
    </location>
</feature>
<evidence type="ECO:0000313" key="2">
    <source>
        <dbReference type="EMBL" id="ORX45990.1"/>
    </source>
</evidence>
<sequence>MTFSTYISKINNRKNYLLIVAIISLVISSLYVNIVGIVFGALCIIGLQKDKIKFLKAFSIYSTVELVFASITAVGFVIILFFDIYLIIHPNKEKQDELNKDLYDEFHDDYDYKPEGNLLYILNIADICWYICLSVFFILFKKFSIELVNAYINDIKEFDEVSHLENGKNTNYTTNNEAIEKINIYQ</sequence>
<gene>
    <name evidence="2" type="ORF">BCR36DRAFT_414297</name>
</gene>
<keyword evidence="1" id="KW-0812">Transmembrane</keyword>
<reference evidence="2 3" key="1">
    <citation type="submission" date="2016-08" db="EMBL/GenBank/DDBJ databases">
        <title>Genomes of anaerobic fungi encode conserved fungal cellulosomes for biomass hydrolysis.</title>
        <authorList>
            <consortium name="DOE Joint Genome Institute"/>
            <person name="Haitjema C.H."/>
            <person name="Gilmore S.P."/>
            <person name="Henske J.K."/>
            <person name="Solomon K.V."/>
            <person name="De Groot R."/>
            <person name="Kuo A."/>
            <person name="Mondo S.J."/>
            <person name="Salamov A.A."/>
            <person name="Labutti K."/>
            <person name="Zhao Z."/>
            <person name="Chiniquy J."/>
            <person name="Barry K."/>
            <person name="Brewer H.M."/>
            <person name="Purvine S.O."/>
            <person name="Wright A.T."/>
            <person name="Boxma B."/>
            <person name="Van Alen T."/>
            <person name="Hackstein J.H."/>
            <person name="Baker S.E."/>
            <person name="Grigoriev I.V."/>
            <person name="O'Malley M.A."/>
        </authorList>
    </citation>
    <scope>NUCLEOTIDE SEQUENCE [LARGE SCALE GENOMIC DNA]</scope>
    <source>
        <strain evidence="3">finn</strain>
    </source>
</reference>
<dbReference type="EMBL" id="MCFH01000037">
    <property type="protein sequence ID" value="ORX45990.1"/>
    <property type="molecule type" value="Genomic_DNA"/>
</dbReference>
<organism evidence="2 3">
    <name type="scientific">Piromyces finnis</name>
    <dbReference type="NCBI Taxonomy" id="1754191"/>
    <lineage>
        <taxon>Eukaryota</taxon>
        <taxon>Fungi</taxon>
        <taxon>Fungi incertae sedis</taxon>
        <taxon>Chytridiomycota</taxon>
        <taxon>Chytridiomycota incertae sedis</taxon>
        <taxon>Neocallimastigomycetes</taxon>
        <taxon>Neocallimastigales</taxon>
        <taxon>Neocallimastigaceae</taxon>
        <taxon>Piromyces</taxon>
    </lineage>
</organism>
<dbReference type="Proteomes" id="UP000193719">
    <property type="component" value="Unassembled WGS sequence"/>
</dbReference>
<keyword evidence="3" id="KW-1185">Reference proteome</keyword>
<feature type="transmembrane region" description="Helical" evidence="1">
    <location>
        <begin position="118"/>
        <end position="140"/>
    </location>
</feature>
<evidence type="ECO:0000313" key="3">
    <source>
        <dbReference type="Proteomes" id="UP000193719"/>
    </source>
</evidence>
<comment type="caution">
    <text evidence="2">The sequence shown here is derived from an EMBL/GenBank/DDBJ whole genome shotgun (WGS) entry which is preliminary data.</text>
</comment>
<dbReference type="AlphaFoldDB" id="A0A1Y1V464"/>
<keyword evidence="1" id="KW-0472">Membrane</keyword>
<keyword evidence="1" id="KW-1133">Transmembrane helix</keyword>
<evidence type="ECO:0000256" key="1">
    <source>
        <dbReference type="SAM" id="Phobius"/>
    </source>
</evidence>
<feature type="transmembrane region" description="Helical" evidence="1">
    <location>
        <begin position="66"/>
        <end position="88"/>
    </location>
</feature>
<proteinExistence type="predicted"/>
<reference evidence="2 3" key="2">
    <citation type="submission" date="2016-08" db="EMBL/GenBank/DDBJ databases">
        <title>Pervasive Adenine N6-methylation of Active Genes in Fungi.</title>
        <authorList>
            <consortium name="DOE Joint Genome Institute"/>
            <person name="Mondo S.J."/>
            <person name="Dannebaum R.O."/>
            <person name="Kuo R.C."/>
            <person name="Labutti K."/>
            <person name="Haridas S."/>
            <person name="Kuo A."/>
            <person name="Salamov A."/>
            <person name="Ahrendt S.R."/>
            <person name="Lipzen A."/>
            <person name="Sullivan W."/>
            <person name="Andreopoulos W.B."/>
            <person name="Clum A."/>
            <person name="Lindquist E."/>
            <person name="Daum C."/>
            <person name="Ramamoorthy G.K."/>
            <person name="Gryganskyi A."/>
            <person name="Culley D."/>
            <person name="Magnuson J.K."/>
            <person name="James T.Y."/>
            <person name="O'Malley M.A."/>
            <person name="Stajich J.E."/>
            <person name="Spatafora J.W."/>
            <person name="Visel A."/>
            <person name="Grigoriev I.V."/>
        </authorList>
    </citation>
    <scope>NUCLEOTIDE SEQUENCE [LARGE SCALE GENOMIC DNA]</scope>
    <source>
        <strain evidence="3">finn</strain>
    </source>
</reference>